<dbReference type="PROSITE" id="PS50850">
    <property type="entry name" value="MFS"/>
    <property type="match status" value="1"/>
</dbReference>
<dbReference type="SUPFAM" id="SSF103473">
    <property type="entry name" value="MFS general substrate transporter"/>
    <property type="match status" value="1"/>
</dbReference>
<feature type="transmembrane region" description="Helical" evidence="5">
    <location>
        <begin position="333"/>
        <end position="350"/>
    </location>
</feature>
<evidence type="ECO:0000256" key="3">
    <source>
        <dbReference type="ARBA" id="ARBA00022989"/>
    </source>
</evidence>
<dbReference type="InterPro" id="IPR036259">
    <property type="entry name" value="MFS_trans_sf"/>
</dbReference>
<gene>
    <name evidence="7" type="ORF">ODALV1_LOCUS6967</name>
</gene>
<comment type="caution">
    <text evidence="7">The sequence shown here is derived from an EMBL/GenBank/DDBJ whole genome shotgun (WGS) entry which is preliminary data.</text>
</comment>
<feature type="transmembrane region" description="Helical" evidence="5">
    <location>
        <begin position="26"/>
        <end position="46"/>
    </location>
</feature>
<accession>A0ABP1Q5M9</accession>
<keyword evidence="3 5" id="KW-1133">Transmembrane helix</keyword>
<feature type="transmembrane region" description="Helical" evidence="5">
    <location>
        <begin position="415"/>
        <end position="437"/>
    </location>
</feature>
<evidence type="ECO:0000313" key="7">
    <source>
        <dbReference type="EMBL" id="CAL8088158.1"/>
    </source>
</evidence>
<protein>
    <recommendedName>
        <fullName evidence="6">Major facilitator superfamily (MFS) profile domain-containing protein</fullName>
    </recommendedName>
</protein>
<feature type="transmembrane region" description="Helical" evidence="5">
    <location>
        <begin position="479"/>
        <end position="496"/>
    </location>
</feature>
<feature type="transmembrane region" description="Helical" evidence="5">
    <location>
        <begin position="219"/>
        <end position="239"/>
    </location>
</feature>
<name>A0ABP1Q5M9_9HEXA</name>
<evidence type="ECO:0000313" key="8">
    <source>
        <dbReference type="Proteomes" id="UP001642540"/>
    </source>
</evidence>
<keyword evidence="4 5" id="KW-0472">Membrane</keyword>
<feature type="transmembrane region" description="Helical" evidence="5">
    <location>
        <begin position="390"/>
        <end position="409"/>
    </location>
</feature>
<evidence type="ECO:0000256" key="1">
    <source>
        <dbReference type="ARBA" id="ARBA00004141"/>
    </source>
</evidence>
<dbReference type="CDD" id="cd17317">
    <property type="entry name" value="MFS_SLC22"/>
    <property type="match status" value="1"/>
</dbReference>
<dbReference type="InterPro" id="IPR020846">
    <property type="entry name" value="MFS_dom"/>
</dbReference>
<dbReference type="EMBL" id="CAXLJM020000022">
    <property type="protein sequence ID" value="CAL8088158.1"/>
    <property type="molecule type" value="Genomic_DNA"/>
</dbReference>
<dbReference type="Gene3D" id="1.20.1250.20">
    <property type="entry name" value="MFS general substrate transporter like domains"/>
    <property type="match status" value="1"/>
</dbReference>
<feature type="transmembrane region" description="Helical" evidence="5">
    <location>
        <begin position="161"/>
        <end position="183"/>
    </location>
</feature>
<feature type="transmembrane region" description="Helical" evidence="5">
    <location>
        <begin position="362"/>
        <end position="383"/>
    </location>
</feature>
<evidence type="ECO:0000256" key="5">
    <source>
        <dbReference type="SAM" id="Phobius"/>
    </source>
</evidence>
<sequence length="554" mass="61026">MDTDPVLEEVMSQLGDWGKYQFRQHLYHILAAFLAGMHMLSLTMVAPTPQHRCYIEELDGNTTASPTFNIDSLRPYIPINSENHYDSCEMYNQTTNESVVCGIDEHVFDKTYHDESNVITWDLVCDRRWLRALIQSFYMGGVLLGAFILGPLADKFGRKTIFYISGLIQLCAGLACAFISNFYVYCGILLLYGCFGSGGAYVTGFVLTMELVGPSKRTLCGTAFSAAFAIGVMLDAVWGSMIKNVMVLQTVFALHSLVLVGHWWLVDESIRWLWGQGRTKEALKIAEKAALTNGVHFDDKVELRAVAQQTGSDSNVSFGVSDLFKTRNLRSRTLNVAFNWFSNSLVYYGLSLNTGNLVGNPFLMLFLIGLAELPGYLIVIFFVDITGRRCLCSFLMFVGGFACIIVAFIPKGIAVTVLVLIGKMAIAGSFAIIYNYTAELFPTVVRNSAVGLGATAARFSGLLTPLLTLLDSLDKELPTIIFGGVAVAAALLTLFLPETLHKEMPQTIEDGEHFGIGDTAYKNCFEFMRSNRHGKPNAAENIEAKDRLNPAGSD</sequence>
<organism evidence="7 8">
    <name type="scientific">Orchesella dallaii</name>
    <dbReference type="NCBI Taxonomy" id="48710"/>
    <lineage>
        <taxon>Eukaryota</taxon>
        <taxon>Metazoa</taxon>
        <taxon>Ecdysozoa</taxon>
        <taxon>Arthropoda</taxon>
        <taxon>Hexapoda</taxon>
        <taxon>Collembola</taxon>
        <taxon>Entomobryomorpha</taxon>
        <taxon>Entomobryoidea</taxon>
        <taxon>Orchesellidae</taxon>
        <taxon>Orchesellinae</taxon>
        <taxon>Orchesella</taxon>
    </lineage>
</organism>
<feature type="transmembrane region" description="Helical" evidence="5">
    <location>
        <begin position="129"/>
        <end position="149"/>
    </location>
</feature>
<dbReference type="PROSITE" id="PS00216">
    <property type="entry name" value="SUGAR_TRANSPORT_1"/>
    <property type="match status" value="1"/>
</dbReference>
<feature type="transmembrane region" description="Helical" evidence="5">
    <location>
        <begin position="189"/>
        <end position="207"/>
    </location>
</feature>
<evidence type="ECO:0000259" key="6">
    <source>
        <dbReference type="PROSITE" id="PS50850"/>
    </source>
</evidence>
<keyword evidence="2 5" id="KW-0812">Transmembrane</keyword>
<feature type="transmembrane region" description="Helical" evidence="5">
    <location>
        <begin position="449"/>
        <end position="467"/>
    </location>
</feature>
<dbReference type="InterPro" id="IPR005829">
    <property type="entry name" value="Sugar_transporter_CS"/>
</dbReference>
<dbReference type="PANTHER" id="PTHR24064">
    <property type="entry name" value="SOLUTE CARRIER FAMILY 22 MEMBER"/>
    <property type="match status" value="1"/>
</dbReference>
<feature type="domain" description="Major facilitator superfamily (MFS) profile" evidence="6">
    <location>
        <begin position="90"/>
        <end position="501"/>
    </location>
</feature>
<dbReference type="Proteomes" id="UP001642540">
    <property type="component" value="Unassembled WGS sequence"/>
</dbReference>
<proteinExistence type="predicted"/>
<evidence type="ECO:0000256" key="2">
    <source>
        <dbReference type="ARBA" id="ARBA00022692"/>
    </source>
</evidence>
<comment type="subcellular location">
    <subcellularLocation>
        <location evidence="1">Membrane</location>
        <topology evidence="1">Multi-pass membrane protein</topology>
    </subcellularLocation>
</comment>
<evidence type="ECO:0000256" key="4">
    <source>
        <dbReference type="ARBA" id="ARBA00023136"/>
    </source>
</evidence>
<reference evidence="7 8" key="1">
    <citation type="submission" date="2024-08" db="EMBL/GenBank/DDBJ databases">
        <authorList>
            <person name="Cucini C."/>
            <person name="Frati F."/>
        </authorList>
    </citation>
    <scope>NUCLEOTIDE SEQUENCE [LARGE SCALE GENOMIC DNA]</scope>
</reference>
<keyword evidence="8" id="KW-1185">Reference proteome</keyword>
<dbReference type="Pfam" id="PF00083">
    <property type="entry name" value="Sugar_tr"/>
    <property type="match status" value="1"/>
</dbReference>
<dbReference type="InterPro" id="IPR005828">
    <property type="entry name" value="MFS_sugar_transport-like"/>
</dbReference>